<dbReference type="Proteomes" id="UP000296862">
    <property type="component" value="Chromosome"/>
</dbReference>
<reference evidence="3 4" key="1">
    <citation type="submission" date="2019-04" db="EMBL/GenBank/DDBJ databases">
        <title>Flavobacterium sp. GS03.</title>
        <authorList>
            <person name="Kim H."/>
        </authorList>
    </citation>
    <scope>NUCLEOTIDE SEQUENCE [LARGE SCALE GENOMIC DNA]</scope>
    <source>
        <strain evidence="3 4">GS03</strain>
    </source>
</reference>
<dbReference type="NCBIfam" id="TIGR04183">
    <property type="entry name" value="Por_Secre_tail"/>
    <property type="match status" value="1"/>
</dbReference>
<name>A0A4V1CC03_9FLAO</name>
<keyword evidence="4" id="KW-1185">Reference proteome</keyword>
<dbReference type="RefSeq" id="WP_136151722.1">
    <property type="nucleotide sequence ID" value="NZ_CP038810.1"/>
</dbReference>
<dbReference type="InterPro" id="IPR026444">
    <property type="entry name" value="Secre_tail"/>
</dbReference>
<evidence type="ECO:0000259" key="2">
    <source>
        <dbReference type="Pfam" id="PF18962"/>
    </source>
</evidence>
<sequence length="149" mass="16742">MKQIFTIFISVGFIPIIYGQSLSSTNSGAVSNNNLIYTVGEVFVNPTNQNDASSGLIGSISRIEFTSLSINEIEFNQNLKFYPNPTSNSVFLDIENEIIKNIYIFDLNGKLVNNQKNSNNQIDLSNLQTGTYIIKTDNQNFKSFKIIKR</sequence>
<evidence type="ECO:0000256" key="1">
    <source>
        <dbReference type="ARBA" id="ARBA00022729"/>
    </source>
</evidence>
<keyword evidence="1" id="KW-0732">Signal</keyword>
<dbReference type="EMBL" id="CP038810">
    <property type="protein sequence ID" value="QBZ97784.1"/>
    <property type="molecule type" value="Genomic_DNA"/>
</dbReference>
<dbReference type="Pfam" id="PF18962">
    <property type="entry name" value="Por_Secre_tail"/>
    <property type="match status" value="1"/>
</dbReference>
<protein>
    <recommendedName>
        <fullName evidence="2">Secretion system C-terminal sorting domain-containing protein</fullName>
    </recommendedName>
</protein>
<organism evidence="3 4">
    <name type="scientific">Flavobacterium sangjuense</name>
    <dbReference type="NCBI Taxonomy" id="2518177"/>
    <lineage>
        <taxon>Bacteria</taxon>
        <taxon>Pseudomonadati</taxon>
        <taxon>Bacteroidota</taxon>
        <taxon>Flavobacteriia</taxon>
        <taxon>Flavobacteriales</taxon>
        <taxon>Flavobacteriaceae</taxon>
        <taxon>Flavobacterium</taxon>
    </lineage>
</organism>
<evidence type="ECO:0000313" key="4">
    <source>
        <dbReference type="Proteomes" id="UP000296862"/>
    </source>
</evidence>
<feature type="domain" description="Secretion system C-terminal sorting" evidence="2">
    <location>
        <begin position="82"/>
        <end position="143"/>
    </location>
</feature>
<proteinExistence type="predicted"/>
<accession>A0A4V1CC03</accession>
<dbReference type="KEGG" id="fsn:GS03_01282"/>
<dbReference type="AlphaFoldDB" id="A0A4V1CC03"/>
<evidence type="ECO:0000313" key="3">
    <source>
        <dbReference type="EMBL" id="QBZ97784.1"/>
    </source>
</evidence>
<dbReference type="OrthoDB" id="1448302at2"/>
<gene>
    <name evidence="3" type="ORF">GS03_01282</name>
</gene>